<name>A0ABV3ZJS7_9BACT</name>
<keyword evidence="1" id="KW-0472">Membrane</keyword>
<gene>
    <name evidence="3" type="ORF">QTN47_21635</name>
</gene>
<evidence type="ECO:0000256" key="1">
    <source>
        <dbReference type="SAM" id="Phobius"/>
    </source>
</evidence>
<feature type="transmembrane region" description="Helical" evidence="1">
    <location>
        <begin position="26"/>
        <end position="46"/>
    </location>
</feature>
<dbReference type="EMBL" id="JAULBC010000008">
    <property type="protein sequence ID" value="MEX6690126.1"/>
    <property type="molecule type" value="Genomic_DNA"/>
</dbReference>
<evidence type="ECO:0000259" key="2">
    <source>
        <dbReference type="Pfam" id="PF14317"/>
    </source>
</evidence>
<protein>
    <submittedName>
        <fullName evidence="3">YcxB family protein</fullName>
    </submittedName>
</protein>
<organism evidence="3 4">
    <name type="scientific">Danxiaibacter flavus</name>
    <dbReference type="NCBI Taxonomy" id="3049108"/>
    <lineage>
        <taxon>Bacteria</taxon>
        <taxon>Pseudomonadati</taxon>
        <taxon>Bacteroidota</taxon>
        <taxon>Chitinophagia</taxon>
        <taxon>Chitinophagales</taxon>
        <taxon>Chitinophagaceae</taxon>
        <taxon>Danxiaibacter</taxon>
    </lineage>
</organism>
<accession>A0ABV3ZJS7</accession>
<dbReference type="Pfam" id="PF14317">
    <property type="entry name" value="YcxB"/>
    <property type="match status" value="1"/>
</dbReference>
<dbReference type="RefSeq" id="WP_369331537.1">
    <property type="nucleotide sequence ID" value="NZ_JAULBC010000008.1"/>
</dbReference>
<proteinExistence type="predicted"/>
<keyword evidence="1" id="KW-1133">Transmembrane helix</keyword>
<sequence>MQYSFSYNKKQVIQGLRYHFISRTEVRFLVIVVNVFAIIAAVLYFMKKIRPEPFLLGSFLWVMIMLTFWQILPLLIYRREATFKESFTIYFAEHDVRLESSRGYVDWNYSQFSSFFESPNFFHLYFNPRSFFLIPKEGMTEEFKHDLRGVLNRKIGKK</sequence>
<evidence type="ECO:0000313" key="3">
    <source>
        <dbReference type="EMBL" id="MEX6690126.1"/>
    </source>
</evidence>
<dbReference type="InterPro" id="IPR025588">
    <property type="entry name" value="YcxB-like_C"/>
</dbReference>
<reference evidence="3 4" key="1">
    <citation type="submission" date="2023-07" db="EMBL/GenBank/DDBJ databases">
        <authorList>
            <person name="Lian W.-H."/>
        </authorList>
    </citation>
    <scope>NUCLEOTIDE SEQUENCE [LARGE SCALE GENOMIC DNA]</scope>
    <source>
        <strain evidence="3 4">SYSU DXS3180</strain>
    </source>
</reference>
<feature type="transmembrane region" description="Helical" evidence="1">
    <location>
        <begin position="58"/>
        <end position="77"/>
    </location>
</feature>
<feature type="domain" description="YcxB-like C-terminal" evidence="2">
    <location>
        <begin position="96"/>
        <end position="142"/>
    </location>
</feature>
<dbReference type="Proteomes" id="UP001560573">
    <property type="component" value="Unassembled WGS sequence"/>
</dbReference>
<keyword evidence="1" id="KW-0812">Transmembrane</keyword>
<comment type="caution">
    <text evidence="3">The sequence shown here is derived from an EMBL/GenBank/DDBJ whole genome shotgun (WGS) entry which is preliminary data.</text>
</comment>
<evidence type="ECO:0000313" key="4">
    <source>
        <dbReference type="Proteomes" id="UP001560573"/>
    </source>
</evidence>
<keyword evidence="4" id="KW-1185">Reference proteome</keyword>